<evidence type="ECO:0000313" key="4">
    <source>
        <dbReference type="Proteomes" id="UP000002212"/>
    </source>
</evidence>
<feature type="region of interest" description="Disordered" evidence="1">
    <location>
        <begin position="23"/>
        <end position="42"/>
    </location>
</feature>
<evidence type="ECO:0000256" key="2">
    <source>
        <dbReference type="SAM" id="SignalP"/>
    </source>
</evidence>
<keyword evidence="3" id="KW-0614">Plasmid</keyword>
<accession>C1BCV1</accession>
<dbReference type="PATRIC" id="fig|632772.20.peg.7921"/>
<organism evidence="3 4">
    <name type="scientific">Rhodococcus opacus (strain B4)</name>
    <dbReference type="NCBI Taxonomy" id="632772"/>
    <lineage>
        <taxon>Bacteria</taxon>
        <taxon>Bacillati</taxon>
        <taxon>Actinomycetota</taxon>
        <taxon>Actinomycetes</taxon>
        <taxon>Mycobacteriales</taxon>
        <taxon>Nocardiaceae</taxon>
        <taxon>Rhodococcus</taxon>
    </lineage>
</organism>
<dbReference type="EMBL" id="AP011116">
    <property type="protein sequence ID" value="BAH55695.1"/>
    <property type="molecule type" value="Genomic_DNA"/>
</dbReference>
<protein>
    <submittedName>
        <fullName evidence="3">Uncharacterized protein</fullName>
    </submittedName>
</protein>
<feature type="signal peptide" evidence="2">
    <location>
        <begin position="1"/>
        <end position="19"/>
    </location>
</feature>
<dbReference type="RefSeq" id="WP_007296105.1">
    <property type="nucleotide sequence ID" value="NC_012520.1"/>
</dbReference>
<geneLocation type="plasmid" evidence="3 4">
    <name>pROB01</name>
</geneLocation>
<name>C1BCV1_RHOOB</name>
<feature type="chain" id="PRO_5039360433" evidence="2">
    <location>
        <begin position="20"/>
        <end position="66"/>
    </location>
</feature>
<reference evidence="3 4" key="1">
    <citation type="submission" date="2009-03" db="EMBL/GenBank/DDBJ databases">
        <title>Comparison of the complete genome sequences of Rhodococcus erythropolis PR4 and Rhodococcus opacus B4.</title>
        <authorList>
            <person name="Takarada H."/>
            <person name="Sekine M."/>
            <person name="Hosoyama A."/>
            <person name="Yamada R."/>
            <person name="Fujisawa T."/>
            <person name="Omata S."/>
            <person name="Shimizu A."/>
            <person name="Tsukatani N."/>
            <person name="Tanikawa S."/>
            <person name="Fujita N."/>
            <person name="Harayama S."/>
        </authorList>
    </citation>
    <scope>NUCLEOTIDE SEQUENCE [LARGE SCALE GENOMIC DNA]</scope>
    <source>
        <strain evidence="3 4">B4</strain>
        <plasmid evidence="3 4">pROB01</plasmid>
    </source>
</reference>
<evidence type="ECO:0000256" key="1">
    <source>
        <dbReference type="SAM" id="MobiDB-lite"/>
    </source>
</evidence>
<sequence length="66" mass="6669">MKALIAVKHAMLVVWNILATATSAPIPGPSTSSGVAPPRPGARAVGELEALGYRVTPHPSSPAVVT</sequence>
<gene>
    <name evidence="3" type="ordered locus">ROP_pROB01-01960</name>
</gene>
<dbReference type="OrthoDB" id="9815354at2"/>
<dbReference type="HOGENOM" id="CLU_2828384_0_0_11"/>
<proteinExistence type="predicted"/>
<evidence type="ECO:0000313" key="3">
    <source>
        <dbReference type="EMBL" id="BAH55695.1"/>
    </source>
</evidence>
<dbReference type="KEGG" id="rop:ROP_pROB01-01960"/>
<feature type="compositionally biased region" description="Polar residues" evidence="1">
    <location>
        <begin position="23"/>
        <end position="34"/>
    </location>
</feature>
<keyword evidence="2" id="KW-0732">Signal</keyword>
<dbReference type="Proteomes" id="UP000002212">
    <property type="component" value="Plasmid pROB01"/>
</dbReference>
<dbReference type="AlphaFoldDB" id="C1BCV1"/>